<dbReference type="InterPro" id="IPR050904">
    <property type="entry name" value="Adhesion/Biosynth-related"/>
</dbReference>
<dbReference type="OrthoDB" id="9800666at2"/>
<dbReference type="Gene3D" id="2.30.180.10">
    <property type="entry name" value="FAS1 domain"/>
    <property type="match status" value="1"/>
</dbReference>
<dbReference type="EMBL" id="QKNV01000021">
    <property type="protein sequence ID" value="PZA22743.1"/>
    <property type="molecule type" value="Genomic_DNA"/>
</dbReference>
<gene>
    <name evidence="3" type="ORF">DMO24_03495</name>
</gene>
<evidence type="ECO:0000313" key="3">
    <source>
        <dbReference type="EMBL" id="PZA22743.1"/>
    </source>
</evidence>
<accession>A0A323VFB2</accession>
<dbReference type="PANTHER" id="PTHR10900">
    <property type="entry name" value="PERIOSTIN-RELATED"/>
    <property type="match status" value="1"/>
</dbReference>
<feature type="region of interest" description="Disordered" evidence="1">
    <location>
        <begin position="48"/>
        <end position="74"/>
    </location>
</feature>
<dbReference type="SMART" id="SM00554">
    <property type="entry name" value="FAS1"/>
    <property type="match status" value="1"/>
</dbReference>
<protein>
    <submittedName>
        <fullName evidence="3">Fasciclin domain-containing protein</fullName>
    </submittedName>
</protein>
<evidence type="ECO:0000256" key="1">
    <source>
        <dbReference type="SAM" id="MobiDB-lite"/>
    </source>
</evidence>
<reference evidence="3 4" key="1">
    <citation type="submission" date="2018-06" db="EMBL/GenBank/DDBJ databases">
        <title>Draft genome sequence of Modestobacter versicolor CP153-2.</title>
        <authorList>
            <person name="Gundlapally S.R."/>
        </authorList>
    </citation>
    <scope>NUCLEOTIDE SEQUENCE [LARGE SCALE GENOMIC DNA]</scope>
    <source>
        <strain evidence="3 4">CP153-2</strain>
    </source>
</reference>
<keyword evidence="4" id="KW-1185">Reference proteome</keyword>
<dbReference type="PANTHER" id="PTHR10900:SF77">
    <property type="entry name" value="FI19380P1"/>
    <property type="match status" value="1"/>
</dbReference>
<dbReference type="SUPFAM" id="SSF82153">
    <property type="entry name" value="FAS1 domain"/>
    <property type="match status" value="1"/>
</dbReference>
<dbReference type="InterPro" id="IPR000782">
    <property type="entry name" value="FAS1_domain"/>
</dbReference>
<dbReference type="InterPro" id="IPR036378">
    <property type="entry name" value="FAS1_dom_sf"/>
</dbReference>
<evidence type="ECO:0000259" key="2">
    <source>
        <dbReference type="PROSITE" id="PS50213"/>
    </source>
</evidence>
<dbReference type="GO" id="GO:0005615">
    <property type="term" value="C:extracellular space"/>
    <property type="evidence" value="ECO:0007669"/>
    <property type="project" value="TreeGrafter"/>
</dbReference>
<evidence type="ECO:0000313" key="4">
    <source>
        <dbReference type="Proteomes" id="UP000247602"/>
    </source>
</evidence>
<comment type="caution">
    <text evidence="3">The sequence shown here is derived from an EMBL/GenBank/DDBJ whole genome shotgun (WGS) entry which is preliminary data.</text>
</comment>
<organism evidence="3 4">
    <name type="scientific">Modestobacter versicolor</name>
    <dbReference type="NCBI Taxonomy" id="429133"/>
    <lineage>
        <taxon>Bacteria</taxon>
        <taxon>Bacillati</taxon>
        <taxon>Actinomycetota</taxon>
        <taxon>Actinomycetes</taxon>
        <taxon>Geodermatophilales</taxon>
        <taxon>Geodermatophilaceae</taxon>
        <taxon>Modestobacter</taxon>
    </lineage>
</organism>
<proteinExistence type="predicted"/>
<dbReference type="Proteomes" id="UP000247602">
    <property type="component" value="Unassembled WGS sequence"/>
</dbReference>
<name>A0A323VFB2_9ACTN</name>
<sequence>MLARSAPPHPEQEETTVKAARLSRATARLAVAAAVPLLLAGLTSCSSDDAGDPADAAGSSTPEGTAAPTSSSAPVAAGPFGPGCGLFPVEGPGSLAAIATTPAGAAISGVPELGTLTQAVIAANLVDVLNTRPEVTVLAPSNAAFDALGPDALPALLADAPRLTAVLTHHVLNGRLTPEQLVGEHTTLNGDSVTVSGPADAPTVTAEQTVPGTAAGAVLCGDVPTANATVYVVDQVLTPAG</sequence>
<feature type="domain" description="FAS1" evidence="2">
    <location>
        <begin position="100"/>
        <end position="237"/>
    </location>
</feature>
<dbReference type="PROSITE" id="PS50213">
    <property type="entry name" value="FAS1"/>
    <property type="match status" value="1"/>
</dbReference>
<dbReference type="AlphaFoldDB" id="A0A323VFB2"/>
<dbReference type="Pfam" id="PF02469">
    <property type="entry name" value="Fasciclin"/>
    <property type="match status" value="1"/>
</dbReference>